<feature type="non-terminal residue" evidence="1">
    <location>
        <position position="161"/>
    </location>
</feature>
<comment type="caution">
    <text evidence="1">The sequence shown here is derived from an EMBL/GenBank/DDBJ whole genome shotgun (WGS) entry which is preliminary data.</text>
</comment>
<accession>A0ABQ5KAI6</accession>
<protein>
    <submittedName>
        <fullName evidence="1">Uncharacterized protein</fullName>
    </submittedName>
</protein>
<proteinExistence type="predicted"/>
<organism evidence="1 2">
    <name type="scientific">Aduncisulcus paluster</name>
    <dbReference type="NCBI Taxonomy" id="2918883"/>
    <lineage>
        <taxon>Eukaryota</taxon>
        <taxon>Metamonada</taxon>
        <taxon>Carpediemonas-like organisms</taxon>
        <taxon>Aduncisulcus</taxon>
    </lineage>
</organism>
<sequence length="161" mass="17226">MDGVSADLLAMMQGIAAGIDPVVYDPAATYEKNARVVYDGGLYICIAADPVTGIAPPADGRVSLGTSYDANARYWPTVSGGTLSDLMQFPSDGSQYAGEWGWEWLLPTLSVDVPHQIIVYATKDGYARSNDVSLSLTVRDVPVVEATVSWPDTTENYIEGT</sequence>
<dbReference type="Proteomes" id="UP001057375">
    <property type="component" value="Unassembled WGS sequence"/>
</dbReference>
<keyword evidence="2" id="KW-1185">Reference proteome</keyword>
<evidence type="ECO:0000313" key="1">
    <source>
        <dbReference type="EMBL" id="GKT29545.1"/>
    </source>
</evidence>
<dbReference type="EMBL" id="BQXS01000886">
    <property type="protein sequence ID" value="GKT29545.1"/>
    <property type="molecule type" value="Genomic_DNA"/>
</dbReference>
<name>A0ABQ5KAI6_9EUKA</name>
<reference evidence="1" key="1">
    <citation type="submission" date="2022-03" db="EMBL/GenBank/DDBJ databases">
        <title>Draft genome sequence of Aduncisulcus paluster, a free-living microaerophilic Fornicata.</title>
        <authorList>
            <person name="Yuyama I."/>
            <person name="Kume K."/>
            <person name="Tamura T."/>
            <person name="Inagaki Y."/>
            <person name="Hashimoto T."/>
        </authorList>
    </citation>
    <scope>NUCLEOTIDE SEQUENCE</scope>
    <source>
        <strain evidence="1">NY0171</strain>
    </source>
</reference>
<gene>
    <name evidence="1" type="ORF">ADUPG1_001220</name>
</gene>
<evidence type="ECO:0000313" key="2">
    <source>
        <dbReference type="Proteomes" id="UP001057375"/>
    </source>
</evidence>